<reference evidence="4" key="1">
    <citation type="journal article" date="2019" name="Int. J. Syst. Evol. Microbiol.">
        <title>The Global Catalogue of Microorganisms (GCM) 10K type strain sequencing project: providing services to taxonomists for standard genome sequencing and annotation.</title>
        <authorList>
            <consortium name="The Broad Institute Genomics Platform"/>
            <consortium name="The Broad Institute Genome Sequencing Center for Infectious Disease"/>
            <person name="Wu L."/>
            <person name="Ma J."/>
        </authorList>
    </citation>
    <scope>NUCLEOTIDE SEQUENCE [LARGE SCALE GENOMIC DNA]</scope>
    <source>
        <strain evidence="4">JCM 16929</strain>
    </source>
</reference>
<evidence type="ECO:0000256" key="1">
    <source>
        <dbReference type="SAM" id="Phobius"/>
    </source>
</evidence>
<evidence type="ECO:0000313" key="4">
    <source>
        <dbReference type="Proteomes" id="UP001501490"/>
    </source>
</evidence>
<dbReference type="Pfam" id="PF01569">
    <property type="entry name" value="PAP2"/>
    <property type="match status" value="1"/>
</dbReference>
<feature type="transmembrane region" description="Helical" evidence="1">
    <location>
        <begin position="140"/>
        <end position="159"/>
    </location>
</feature>
<feature type="transmembrane region" description="Helical" evidence="1">
    <location>
        <begin position="72"/>
        <end position="94"/>
    </location>
</feature>
<dbReference type="Gene3D" id="1.20.144.10">
    <property type="entry name" value="Phosphatidic acid phosphatase type 2/haloperoxidase"/>
    <property type="match status" value="1"/>
</dbReference>
<name>A0ABP7ALR6_9ACTN</name>
<dbReference type="PANTHER" id="PTHR14969:SF13">
    <property type="entry name" value="AT30094P"/>
    <property type="match status" value="1"/>
</dbReference>
<dbReference type="InterPro" id="IPR036938">
    <property type="entry name" value="PAP2/HPO_sf"/>
</dbReference>
<feature type="transmembrane region" description="Helical" evidence="1">
    <location>
        <begin position="43"/>
        <end position="65"/>
    </location>
</feature>
<accession>A0ABP7ALR6</accession>
<feature type="transmembrane region" description="Helical" evidence="1">
    <location>
        <begin position="171"/>
        <end position="189"/>
    </location>
</feature>
<protein>
    <recommendedName>
        <fullName evidence="2">Phosphatidic acid phosphatase type 2/haloperoxidase domain-containing protein</fullName>
    </recommendedName>
</protein>
<keyword evidence="4" id="KW-1185">Reference proteome</keyword>
<dbReference type="PANTHER" id="PTHR14969">
    <property type="entry name" value="SPHINGOSINE-1-PHOSPHATE PHOSPHOHYDROLASE"/>
    <property type="match status" value="1"/>
</dbReference>
<dbReference type="SUPFAM" id="SSF48317">
    <property type="entry name" value="Acid phosphatase/Vanadium-dependent haloperoxidase"/>
    <property type="match status" value="1"/>
</dbReference>
<keyword evidence="1" id="KW-0472">Membrane</keyword>
<keyword evidence="1" id="KW-0812">Transmembrane</keyword>
<dbReference type="EMBL" id="BAABAB010000036">
    <property type="protein sequence ID" value="GAA3635269.1"/>
    <property type="molecule type" value="Genomic_DNA"/>
</dbReference>
<dbReference type="SMART" id="SM00014">
    <property type="entry name" value="acidPPc"/>
    <property type="match status" value="1"/>
</dbReference>
<evidence type="ECO:0000259" key="2">
    <source>
        <dbReference type="SMART" id="SM00014"/>
    </source>
</evidence>
<keyword evidence="1" id="KW-1133">Transmembrane helix</keyword>
<feature type="domain" description="Phosphatidic acid phosphatase type 2/haloperoxidase" evidence="2">
    <location>
        <begin position="76"/>
        <end position="186"/>
    </location>
</feature>
<feature type="transmembrane region" description="Helical" evidence="1">
    <location>
        <begin position="114"/>
        <end position="133"/>
    </location>
</feature>
<dbReference type="InterPro" id="IPR000326">
    <property type="entry name" value="PAP2/HPO"/>
</dbReference>
<dbReference type="Proteomes" id="UP001501490">
    <property type="component" value="Unassembled WGS sequence"/>
</dbReference>
<sequence length="201" mass="22070">MVILGIGLLVTGPLSGTLGGEDDIVRTLVSRRSNTWNSITFYWSHIGNIEWVIAVCLIGSGLILWRTRDWRLAAVPCLAVLLQFVIFDTVSILVGRARPPVRELDLAPPTTSYPSGHVSATMALYLTFALLAATRLQSGWLCRLTVVAFLTFPLLVAFGRLYEGMHHPTDVAAGLFNGVVCALLAFNWYRHTHRAAGAHRT</sequence>
<organism evidence="3 4">
    <name type="scientific">Microlunatus ginsengisoli</name>
    <dbReference type="NCBI Taxonomy" id="363863"/>
    <lineage>
        <taxon>Bacteria</taxon>
        <taxon>Bacillati</taxon>
        <taxon>Actinomycetota</taxon>
        <taxon>Actinomycetes</taxon>
        <taxon>Propionibacteriales</taxon>
        <taxon>Propionibacteriaceae</taxon>
        <taxon>Microlunatus</taxon>
    </lineage>
</organism>
<comment type="caution">
    <text evidence="3">The sequence shown here is derived from an EMBL/GenBank/DDBJ whole genome shotgun (WGS) entry which is preliminary data.</text>
</comment>
<gene>
    <name evidence="3" type="ORF">GCM10022236_42350</name>
</gene>
<evidence type="ECO:0000313" key="3">
    <source>
        <dbReference type="EMBL" id="GAA3635269.1"/>
    </source>
</evidence>
<proteinExistence type="predicted"/>